<feature type="domain" description="EamA" evidence="7">
    <location>
        <begin position="11"/>
        <end position="138"/>
    </location>
</feature>
<keyword evidence="3 6" id="KW-0812">Transmembrane</keyword>
<feature type="transmembrane region" description="Helical" evidence="6">
    <location>
        <begin position="244"/>
        <end position="261"/>
    </location>
</feature>
<accession>A0A4Y1ZBU7</accession>
<feature type="transmembrane region" description="Helical" evidence="6">
    <location>
        <begin position="94"/>
        <end position="116"/>
    </location>
</feature>
<comment type="similarity">
    <text evidence="2">Belongs to the EamA transporter family.</text>
</comment>
<dbReference type="Gene3D" id="1.10.3730.20">
    <property type="match status" value="1"/>
</dbReference>
<name>A0A4Y1ZBU7_9BACL</name>
<evidence type="ECO:0000313" key="8">
    <source>
        <dbReference type="EMBL" id="GAY76566.1"/>
    </source>
</evidence>
<dbReference type="Proteomes" id="UP000319716">
    <property type="component" value="Unassembled WGS sequence"/>
</dbReference>
<evidence type="ECO:0000313" key="9">
    <source>
        <dbReference type="Proteomes" id="UP000319716"/>
    </source>
</evidence>
<dbReference type="EMBL" id="BEXB01000015">
    <property type="protein sequence ID" value="GAY76566.1"/>
    <property type="molecule type" value="Genomic_DNA"/>
</dbReference>
<evidence type="ECO:0000256" key="2">
    <source>
        <dbReference type="ARBA" id="ARBA00007362"/>
    </source>
</evidence>
<comment type="caution">
    <text evidence="8">The sequence shown here is derived from an EMBL/GenBank/DDBJ whole genome shotgun (WGS) entry which is preliminary data.</text>
</comment>
<feature type="transmembrane region" description="Helical" evidence="6">
    <location>
        <begin position="9"/>
        <end position="30"/>
    </location>
</feature>
<protein>
    <submittedName>
        <fullName evidence="8">Permease of the drug/metabolite transporter (DMT) superfamily</fullName>
    </submittedName>
</protein>
<evidence type="ECO:0000256" key="4">
    <source>
        <dbReference type="ARBA" id="ARBA00022989"/>
    </source>
</evidence>
<evidence type="ECO:0000256" key="1">
    <source>
        <dbReference type="ARBA" id="ARBA00004127"/>
    </source>
</evidence>
<proteinExistence type="inferred from homology"/>
<organism evidence="8 9">
    <name type="scientific">Sporolactobacillus inulinus</name>
    <dbReference type="NCBI Taxonomy" id="2078"/>
    <lineage>
        <taxon>Bacteria</taxon>
        <taxon>Bacillati</taxon>
        <taxon>Bacillota</taxon>
        <taxon>Bacilli</taxon>
        <taxon>Bacillales</taxon>
        <taxon>Sporolactobacillaceae</taxon>
        <taxon>Sporolactobacillus</taxon>
    </lineage>
</organism>
<feature type="domain" description="EamA" evidence="7">
    <location>
        <begin position="152"/>
        <end position="286"/>
    </location>
</feature>
<keyword evidence="5 6" id="KW-0472">Membrane</keyword>
<dbReference type="PANTHER" id="PTHR32322:SF9">
    <property type="entry name" value="AMINO-ACID METABOLITE EFFLUX PUMP-RELATED"/>
    <property type="match status" value="1"/>
</dbReference>
<evidence type="ECO:0000259" key="7">
    <source>
        <dbReference type="Pfam" id="PF00892"/>
    </source>
</evidence>
<dbReference type="GO" id="GO:0016020">
    <property type="term" value="C:membrane"/>
    <property type="evidence" value="ECO:0007669"/>
    <property type="project" value="UniProtKB-SubCell"/>
</dbReference>
<keyword evidence="4 6" id="KW-1133">Transmembrane helix</keyword>
<reference evidence="8 9" key="1">
    <citation type="submission" date="2017-11" db="EMBL/GenBank/DDBJ databases">
        <title>Draft Genome Sequence of Sporolactobacillus inulinus NBRC 111894 Isolated from Koso, a Japanese Sugar-Vegetable Fermented Beverage.</title>
        <authorList>
            <person name="Chiou T.Y."/>
            <person name="Oshima K."/>
            <person name="Suda W."/>
            <person name="Hattori M."/>
            <person name="Takahashi T."/>
        </authorList>
    </citation>
    <scope>NUCLEOTIDE SEQUENCE [LARGE SCALE GENOMIC DNA]</scope>
    <source>
        <strain evidence="8 9">NBRC111894</strain>
    </source>
</reference>
<dbReference type="PANTHER" id="PTHR32322">
    <property type="entry name" value="INNER MEMBRANE TRANSPORTER"/>
    <property type="match status" value="1"/>
</dbReference>
<gene>
    <name evidence="8" type="ORF">NBRC111894_2120</name>
</gene>
<feature type="transmembrane region" description="Helical" evidence="6">
    <location>
        <begin position="69"/>
        <end position="88"/>
    </location>
</feature>
<feature type="transmembrane region" description="Helical" evidence="6">
    <location>
        <begin position="125"/>
        <end position="143"/>
    </location>
</feature>
<sequence length="303" mass="32394">MESMALRDFLLLNILGALWGGSFLFMRVAAPLLGPFLLIDLRVLIAGFALLIYAYAIRKMPDFRQKWKQYLLLGAVNAAIPFTMIATAELHVTASVSSILNATTPLFALLAAAIWLKERLRPGKVLSMFIGIAGVAILAGWGHLGHSPIVLLSILFSLLASVCYGIGGVYTKLHFASEAPLTLAIGQQLAAGLVLLPFSVPTVGRLQGMTLSIAVSVFCLAVLSTSVGYLIYFYLIKSVGPTKTLSVTLLVPLYGVIWGMLLLSERLSVGTVAGLVLILSSTIMITETKLGAGSKRTVSQNQE</sequence>
<feature type="transmembrane region" description="Helical" evidence="6">
    <location>
        <begin position="211"/>
        <end position="232"/>
    </location>
</feature>
<feature type="transmembrane region" description="Helical" evidence="6">
    <location>
        <begin position="267"/>
        <end position="286"/>
    </location>
</feature>
<evidence type="ECO:0000256" key="3">
    <source>
        <dbReference type="ARBA" id="ARBA00022692"/>
    </source>
</evidence>
<comment type="subcellular location">
    <subcellularLocation>
        <location evidence="1">Endomembrane system</location>
        <topology evidence="1">Multi-pass membrane protein</topology>
    </subcellularLocation>
</comment>
<dbReference type="Pfam" id="PF00892">
    <property type="entry name" value="EamA"/>
    <property type="match status" value="2"/>
</dbReference>
<evidence type="ECO:0000256" key="6">
    <source>
        <dbReference type="SAM" id="Phobius"/>
    </source>
</evidence>
<dbReference type="AlphaFoldDB" id="A0A4Y1ZBU7"/>
<feature type="transmembrane region" description="Helical" evidence="6">
    <location>
        <begin position="181"/>
        <end position="199"/>
    </location>
</feature>
<dbReference type="SUPFAM" id="SSF103481">
    <property type="entry name" value="Multidrug resistance efflux transporter EmrE"/>
    <property type="match status" value="2"/>
</dbReference>
<dbReference type="InterPro" id="IPR037185">
    <property type="entry name" value="EmrE-like"/>
</dbReference>
<evidence type="ECO:0000256" key="5">
    <source>
        <dbReference type="ARBA" id="ARBA00023136"/>
    </source>
</evidence>
<feature type="transmembrane region" description="Helical" evidence="6">
    <location>
        <begin position="36"/>
        <end position="57"/>
    </location>
</feature>
<dbReference type="InterPro" id="IPR000620">
    <property type="entry name" value="EamA_dom"/>
</dbReference>
<feature type="transmembrane region" description="Helical" evidence="6">
    <location>
        <begin position="149"/>
        <end position="169"/>
    </location>
</feature>
<dbReference type="InterPro" id="IPR050638">
    <property type="entry name" value="AA-Vitamin_Transporters"/>
</dbReference>